<keyword evidence="2" id="KW-1185">Reference proteome</keyword>
<dbReference type="Proteomes" id="UP000283269">
    <property type="component" value="Unassembled WGS sequence"/>
</dbReference>
<dbReference type="OrthoDB" id="424465at2759"/>
<evidence type="ECO:0000313" key="1">
    <source>
        <dbReference type="EMBL" id="PPQ85388.1"/>
    </source>
</evidence>
<gene>
    <name evidence="1" type="ORF">CVT25_006419</name>
</gene>
<reference evidence="1 2" key="1">
    <citation type="journal article" date="2018" name="Evol. Lett.">
        <title>Horizontal gene cluster transfer increased hallucinogenic mushroom diversity.</title>
        <authorList>
            <person name="Reynolds H.T."/>
            <person name="Vijayakumar V."/>
            <person name="Gluck-Thaler E."/>
            <person name="Korotkin H.B."/>
            <person name="Matheny P.B."/>
            <person name="Slot J.C."/>
        </authorList>
    </citation>
    <scope>NUCLEOTIDE SEQUENCE [LARGE SCALE GENOMIC DNA]</scope>
    <source>
        <strain evidence="1 2">2631</strain>
    </source>
</reference>
<evidence type="ECO:0000313" key="2">
    <source>
        <dbReference type="Proteomes" id="UP000283269"/>
    </source>
</evidence>
<dbReference type="EMBL" id="NHYD01002722">
    <property type="protein sequence ID" value="PPQ85388.1"/>
    <property type="molecule type" value="Genomic_DNA"/>
</dbReference>
<dbReference type="AlphaFoldDB" id="A0A409X3Q5"/>
<dbReference type="InParanoid" id="A0A409X3Q5"/>
<dbReference type="STRING" id="93625.A0A409X3Q5"/>
<comment type="caution">
    <text evidence="1">The sequence shown here is derived from an EMBL/GenBank/DDBJ whole genome shotgun (WGS) entry which is preliminary data.</text>
</comment>
<accession>A0A409X3Q5</accession>
<organism evidence="1 2">
    <name type="scientific">Psilocybe cyanescens</name>
    <dbReference type="NCBI Taxonomy" id="93625"/>
    <lineage>
        <taxon>Eukaryota</taxon>
        <taxon>Fungi</taxon>
        <taxon>Dikarya</taxon>
        <taxon>Basidiomycota</taxon>
        <taxon>Agaricomycotina</taxon>
        <taxon>Agaricomycetes</taxon>
        <taxon>Agaricomycetidae</taxon>
        <taxon>Agaricales</taxon>
        <taxon>Agaricineae</taxon>
        <taxon>Strophariaceae</taxon>
        <taxon>Psilocybe</taxon>
    </lineage>
</organism>
<proteinExistence type="predicted"/>
<name>A0A409X3Q5_PSICY</name>
<sequence length="1060" mass="119917">MGTNSAITTDLPLDTNHKLLNLSGPEIKTSLIRALKLDENWNRRVSRIARISKINPRNAVVDMQPLGRNWLVTSYRSRGSSTTINISVWRLDTAPPSDKSVGSSSACVITFEPVRAFSFDTAFREGQDNALISVLGASPVAPHKGQWTIYHLNLKGRRSIGNDYGEPYLVKELLVEHSGVLYYSQISGPIVAAAVNFDCGRMQFKIYPPYIVIIGSHFEKIKVHVRRMPSKIFSTKTIPPHAFDEETIPLVKWDSSIVEYETARIHNLEISIPSEPVYASSILDSFTVMINHSPFSPIENGVVDIYQFPIDTSKRDLRFTDWKPVHTFTIPPNVSLEPICVGKAGKRVVWLLHEWNNDAYHLMKATFPKTGDPSLHPHLVVDLQPPELPLPFEPRDCKALYLEEASGRLFYNRTSILDMPLVENLVTKEKLSTCRIIHDLGTTNYVWHHIDIDLPLDIDRRLADLSASDIKRSVISALKLEENWDRPVPRISRVSQISPRNEDMDHEQMQPLGRNWLVTSNRIRDPWRIHLSMWHFDTASNDNTIVGSPCAITFEPRQGQNFEAAFQKEQNTAVISVLGGSLYFSPSGINRSIWTVYKLGLQGGHSLDHTFEEPYIMKEYAIEHSGVLCCSQVSGPIAVATLLVRANEDPSTTTYQILLLNTNTNVILKVDSPELAQFDGIRTDVRICPPYIIISGSYLEKMKVHVREMPRKLFSTKIMESYLLAEDKIPVVGWESSIVDYESVKQVYDPEALNFEPICPFSGLKFFTVLVNLCEMSSSYSDNIHDGRLDFFRLPIDTSQRNLQFTECQATYTLAIPPSTATYSSRLGKTGKRAVWRSVPPAWSADPCEVTIGSFPASCTTLPTVKSLLVPEMRLPFEPENCRELYFEEASGRLFVALYTIVGWESSVDQINGSVSALDFEPMCPSSDLKSFTMVGYISNEFHGLRIDDGSMNVFRFPIKRNLQFTEWPVTYTLNLPFDKKKYPIRFGKTGKRAVWLSRQENTVEQELVKVSIPRTFMPPAVENLLVTEVELPFKTHQCRDLYLEEATGCLFVALDDGEV</sequence>
<protein>
    <submittedName>
        <fullName evidence="1">Uncharacterized protein</fullName>
    </submittedName>
</protein>